<dbReference type="InterPro" id="IPR004396">
    <property type="entry name" value="ATPase_YchF/OLA1"/>
</dbReference>
<evidence type="ECO:0000313" key="9">
    <source>
        <dbReference type="EMBL" id="TRX99849.1"/>
    </source>
</evidence>
<dbReference type="InterPro" id="IPR031167">
    <property type="entry name" value="G_OBG"/>
</dbReference>
<evidence type="ECO:0000256" key="3">
    <source>
        <dbReference type="ARBA" id="ARBA00022741"/>
    </source>
</evidence>
<dbReference type="HAMAP" id="MF_00944">
    <property type="entry name" value="YchF_OLA1_ATPase"/>
    <property type="match status" value="1"/>
</dbReference>
<sequence length="367" mass="40688">MMLSIGIVGLPNVGKSTLFNAITKSQVTAANYPFATIDPNVGVVHVKDERLEKLAAIYKSGKIIPTTIEFIDIAGLVKGASSGEGLGNQFLSHIRQVDAIAHVIRCFEDSEITHVEGKVDPLRDLEIIEIELRLSDLESVDKRLARLEKQVKVKIKEAIIEQSALLKVKHMIENELPTSVLEFTDEEEKIVKGFNLLSLKPALYIANMAETDLVDPESNPYFQALKAKAVKENIEIIPISAQVEYEISSLDDPEEQAIFMESYGLTRSGLDTVIVSGYKLLGLNTYFTCGPMEARAWTFKTGTKAPEAAGIIHTDFERGFIKAEVLAYNDLIEFGTPLLAKEKGKVRIEGKEYVVQDGDIILFRFNV</sequence>
<evidence type="ECO:0000256" key="6">
    <source>
        <dbReference type="HAMAP-Rule" id="MF_00944"/>
    </source>
</evidence>
<dbReference type="Pfam" id="PF01926">
    <property type="entry name" value="MMR_HSR1"/>
    <property type="match status" value="1"/>
</dbReference>
<dbReference type="InterPro" id="IPR012675">
    <property type="entry name" value="Beta-grasp_dom_sf"/>
</dbReference>
<reference evidence="9 10" key="1">
    <citation type="submission" date="2019-07" db="EMBL/GenBank/DDBJ databases">
        <title>Genome sequence of Acholeplasma laidlawii strain with increased resistance to erythromycin.</title>
        <authorList>
            <person name="Medvedeva E.S."/>
            <person name="Baranova N.B."/>
            <person name="Siniagina M.N."/>
            <person name="Mouzykantov A."/>
            <person name="Chernova O.A."/>
            <person name="Chernov V.M."/>
        </authorList>
    </citation>
    <scope>NUCLEOTIDE SEQUENCE [LARGE SCALE GENOMIC DNA]</scope>
    <source>
        <strain evidence="9 10">PG8REry</strain>
    </source>
</reference>
<dbReference type="GO" id="GO:0016887">
    <property type="term" value="F:ATP hydrolysis activity"/>
    <property type="evidence" value="ECO:0007669"/>
    <property type="project" value="UniProtKB-UniRule"/>
</dbReference>
<feature type="domain" description="TGS" evidence="8">
    <location>
        <begin position="282"/>
        <end position="365"/>
    </location>
</feature>
<dbReference type="Gene3D" id="1.10.150.300">
    <property type="entry name" value="TGS-like domain"/>
    <property type="match status" value="1"/>
</dbReference>
<dbReference type="GO" id="GO:0005524">
    <property type="term" value="F:ATP binding"/>
    <property type="evidence" value="ECO:0007669"/>
    <property type="project" value="UniProtKB-UniRule"/>
</dbReference>
<feature type="binding site" evidence="6">
    <location>
        <begin position="12"/>
        <end position="17"/>
    </location>
    <ligand>
        <name>ATP</name>
        <dbReference type="ChEBI" id="CHEBI:30616"/>
    </ligand>
</feature>
<dbReference type="Pfam" id="PF06071">
    <property type="entry name" value="YchF-GTPase_C"/>
    <property type="match status" value="1"/>
</dbReference>
<dbReference type="GO" id="GO:0005737">
    <property type="term" value="C:cytoplasm"/>
    <property type="evidence" value="ECO:0007669"/>
    <property type="project" value="TreeGrafter"/>
</dbReference>
<comment type="similarity">
    <text evidence="6">Belongs to the TRAFAC class OBG-HflX-like GTPase superfamily. OBG GTPase family. YchF/OLA1 subfamily.</text>
</comment>
<dbReference type="SUPFAM" id="SSF81271">
    <property type="entry name" value="TGS-like"/>
    <property type="match status" value="1"/>
</dbReference>
<dbReference type="PIRSF" id="PIRSF006641">
    <property type="entry name" value="CHP00092"/>
    <property type="match status" value="1"/>
</dbReference>
<dbReference type="InterPro" id="IPR027417">
    <property type="entry name" value="P-loop_NTPase"/>
</dbReference>
<dbReference type="FunFam" id="3.10.20.30:FF:000001">
    <property type="entry name" value="Ribosome-binding ATPase YchF"/>
    <property type="match status" value="1"/>
</dbReference>
<dbReference type="InterPro" id="IPR013029">
    <property type="entry name" value="YchF_C"/>
</dbReference>
<evidence type="ECO:0000256" key="4">
    <source>
        <dbReference type="ARBA" id="ARBA00022840"/>
    </source>
</evidence>
<dbReference type="CDD" id="cd01900">
    <property type="entry name" value="YchF"/>
    <property type="match status" value="1"/>
</dbReference>
<evidence type="ECO:0000256" key="5">
    <source>
        <dbReference type="ARBA" id="ARBA00022842"/>
    </source>
</evidence>
<organism evidence="9 10">
    <name type="scientific">Acholeplasma laidlawii</name>
    <dbReference type="NCBI Taxonomy" id="2148"/>
    <lineage>
        <taxon>Bacteria</taxon>
        <taxon>Bacillati</taxon>
        <taxon>Mycoplasmatota</taxon>
        <taxon>Mollicutes</taxon>
        <taxon>Acholeplasmatales</taxon>
        <taxon>Acholeplasmataceae</taxon>
        <taxon>Acholeplasma</taxon>
    </lineage>
</organism>
<dbReference type="GO" id="GO:0043023">
    <property type="term" value="F:ribosomal large subunit binding"/>
    <property type="evidence" value="ECO:0007669"/>
    <property type="project" value="UniProtKB-UniRule"/>
</dbReference>
<keyword evidence="3 6" id="KW-0547">Nucleotide-binding</keyword>
<dbReference type="SUPFAM" id="SSF52540">
    <property type="entry name" value="P-loop containing nucleoside triphosphate hydrolases"/>
    <property type="match status" value="1"/>
</dbReference>
<dbReference type="PANTHER" id="PTHR23305">
    <property type="entry name" value="OBG GTPASE FAMILY"/>
    <property type="match status" value="1"/>
</dbReference>
<accession>A0A553II26</accession>
<dbReference type="PANTHER" id="PTHR23305:SF18">
    <property type="entry name" value="OBG-TYPE G DOMAIN-CONTAINING PROTEIN"/>
    <property type="match status" value="1"/>
</dbReference>
<keyword evidence="4 6" id="KW-0067">ATP-binding</keyword>
<dbReference type="InterPro" id="IPR012676">
    <property type="entry name" value="TGS-like"/>
</dbReference>
<dbReference type="Proteomes" id="UP000315938">
    <property type="component" value="Unassembled WGS sequence"/>
</dbReference>
<keyword evidence="5" id="KW-0460">Magnesium</keyword>
<evidence type="ECO:0000259" key="7">
    <source>
        <dbReference type="PROSITE" id="PS51710"/>
    </source>
</evidence>
<comment type="cofactor">
    <cofactor evidence="1">
        <name>Mg(2+)</name>
        <dbReference type="ChEBI" id="CHEBI:18420"/>
    </cofactor>
</comment>
<dbReference type="Gene3D" id="3.40.50.300">
    <property type="entry name" value="P-loop containing nucleotide triphosphate hydrolases"/>
    <property type="match status" value="1"/>
</dbReference>
<dbReference type="GeneID" id="41338869"/>
<dbReference type="Gene3D" id="3.10.20.30">
    <property type="match status" value="1"/>
</dbReference>
<dbReference type="FunFam" id="1.10.150.300:FF:000004">
    <property type="entry name" value="Ribosome-binding ATPase YchF"/>
    <property type="match status" value="1"/>
</dbReference>
<feature type="domain" description="OBG-type G" evidence="7">
    <location>
        <begin position="3"/>
        <end position="259"/>
    </location>
</feature>
<dbReference type="PROSITE" id="PS51710">
    <property type="entry name" value="G_OBG"/>
    <property type="match status" value="1"/>
</dbReference>
<gene>
    <name evidence="6 9" type="primary">ychF</name>
    <name evidence="9" type="ORF">FNV44_02075</name>
</gene>
<name>A0A553II26_ACHLA</name>
<dbReference type="PROSITE" id="PS51880">
    <property type="entry name" value="TGS"/>
    <property type="match status" value="1"/>
</dbReference>
<comment type="function">
    <text evidence="6">ATPase that binds to both the 70S ribosome and the 50S ribosomal subunit in a nucleotide-independent manner.</text>
</comment>
<dbReference type="InterPro" id="IPR006073">
    <property type="entry name" value="GTP-bd"/>
</dbReference>
<dbReference type="RefSeq" id="WP_041633992.1">
    <property type="nucleotide sequence ID" value="NZ_JACAOE010000001.1"/>
</dbReference>
<dbReference type="CDD" id="cd04867">
    <property type="entry name" value="TGS_YchF_OLA1"/>
    <property type="match status" value="1"/>
</dbReference>
<dbReference type="EMBL" id="VKID01000001">
    <property type="protein sequence ID" value="TRX99849.1"/>
    <property type="molecule type" value="Genomic_DNA"/>
</dbReference>
<dbReference type="NCBIfam" id="TIGR00092">
    <property type="entry name" value="redox-regulated ATPase YchF"/>
    <property type="match status" value="1"/>
</dbReference>
<keyword evidence="2" id="KW-0479">Metal-binding</keyword>
<evidence type="ECO:0000256" key="1">
    <source>
        <dbReference type="ARBA" id="ARBA00001946"/>
    </source>
</evidence>
<comment type="caution">
    <text evidence="9">The sequence shown here is derived from an EMBL/GenBank/DDBJ whole genome shotgun (WGS) entry which is preliminary data.</text>
</comment>
<evidence type="ECO:0000256" key="2">
    <source>
        <dbReference type="ARBA" id="ARBA00022723"/>
    </source>
</evidence>
<dbReference type="InterPro" id="IPR041706">
    <property type="entry name" value="YchF_N"/>
</dbReference>
<dbReference type="AlphaFoldDB" id="A0A553II26"/>
<evidence type="ECO:0000259" key="8">
    <source>
        <dbReference type="PROSITE" id="PS51880"/>
    </source>
</evidence>
<evidence type="ECO:0000313" key="10">
    <source>
        <dbReference type="Proteomes" id="UP000315938"/>
    </source>
</evidence>
<dbReference type="InterPro" id="IPR004095">
    <property type="entry name" value="TGS"/>
</dbReference>
<dbReference type="GO" id="GO:0005525">
    <property type="term" value="F:GTP binding"/>
    <property type="evidence" value="ECO:0007669"/>
    <property type="project" value="InterPro"/>
</dbReference>
<dbReference type="InterPro" id="IPR023192">
    <property type="entry name" value="TGS-like_dom_sf"/>
</dbReference>
<protein>
    <recommendedName>
        <fullName evidence="6">Ribosome-binding ATPase YchF</fullName>
    </recommendedName>
</protein>
<dbReference type="GO" id="GO:0046872">
    <property type="term" value="F:metal ion binding"/>
    <property type="evidence" value="ECO:0007669"/>
    <property type="project" value="UniProtKB-KW"/>
</dbReference>
<proteinExistence type="inferred from homology"/>
<dbReference type="PRINTS" id="PR00326">
    <property type="entry name" value="GTP1OBG"/>
</dbReference>